<feature type="domain" description="OmpR/PhoB-type" evidence="8">
    <location>
        <begin position="304"/>
        <end position="406"/>
    </location>
</feature>
<keyword evidence="5" id="KW-0804">Transcription</keyword>
<feature type="compositionally biased region" description="Basic and acidic residues" evidence="7">
    <location>
        <begin position="84"/>
        <end position="106"/>
    </location>
</feature>
<protein>
    <submittedName>
        <fullName evidence="9">Transcriptional regulatory protein BaeR</fullName>
    </submittedName>
</protein>
<evidence type="ECO:0000256" key="4">
    <source>
        <dbReference type="ARBA" id="ARBA00023125"/>
    </source>
</evidence>
<feature type="compositionally biased region" description="Basic and acidic residues" evidence="7">
    <location>
        <begin position="40"/>
        <end position="50"/>
    </location>
</feature>
<dbReference type="InterPro" id="IPR036388">
    <property type="entry name" value="WH-like_DNA-bd_sf"/>
</dbReference>
<organism evidence="9 10">
    <name type="scientific">Rohdeia mirabilis</name>
    <dbReference type="NCBI Taxonomy" id="2528008"/>
    <lineage>
        <taxon>Bacteria</taxon>
        <taxon>Pseudomonadati</taxon>
        <taxon>Planctomycetota</taxon>
        <taxon>Planctomycetia</taxon>
        <taxon>Planctomycetia incertae sedis</taxon>
        <taxon>Rohdeia</taxon>
    </lineage>
</organism>
<evidence type="ECO:0000313" key="10">
    <source>
        <dbReference type="Proteomes" id="UP000319342"/>
    </source>
</evidence>
<feature type="region of interest" description="Disordered" evidence="7">
    <location>
        <begin position="1"/>
        <end position="144"/>
    </location>
</feature>
<reference evidence="9 10" key="1">
    <citation type="submission" date="2019-02" db="EMBL/GenBank/DDBJ databases">
        <title>Deep-cultivation of Planctomycetes and their phenomic and genomic characterization uncovers novel biology.</title>
        <authorList>
            <person name="Wiegand S."/>
            <person name="Jogler M."/>
            <person name="Boedeker C."/>
            <person name="Pinto D."/>
            <person name="Vollmers J."/>
            <person name="Rivas-Marin E."/>
            <person name="Kohn T."/>
            <person name="Peeters S.H."/>
            <person name="Heuer A."/>
            <person name="Rast P."/>
            <person name="Oberbeckmann S."/>
            <person name="Bunk B."/>
            <person name="Jeske O."/>
            <person name="Meyerdierks A."/>
            <person name="Storesund J.E."/>
            <person name="Kallscheuer N."/>
            <person name="Luecker S."/>
            <person name="Lage O.M."/>
            <person name="Pohl T."/>
            <person name="Merkel B.J."/>
            <person name="Hornburger P."/>
            <person name="Mueller R.-W."/>
            <person name="Bruemmer F."/>
            <person name="Labrenz M."/>
            <person name="Spormann A.M."/>
            <person name="Op den Camp H."/>
            <person name="Overmann J."/>
            <person name="Amann R."/>
            <person name="Jetten M.S.M."/>
            <person name="Mascher T."/>
            <person name="Medema M.H."/>
            <person name="Devos D.P."/>
            <person name="Kaster A.-K."/>
            <person name="Ovreas L."/>
            <person name="Rohde M."/>
            <person name="Galperin M.Y."/>
            <person name="Jogler C."/>
        </authorList>
    </citation>
    <scope>NUCLEOTIDE SEQUENCE [LARGE SCALE GENOMIC DNA]</scope>
    <source>
        <strain evidence="9 10">Pla163</strain>
    </source>
</reference>
<feature type="compositionally biased region" description="Polar residues" evidence="7">
    <location>
        <begin position="122"/>
        <end position="133"/>
    </location>
</feature>
<dbReference type="PANTHER" id="PTHR48111:SF1">
    <property type="entry name" value="TWO-COMPONENT RESPONSE REGULATOR ORR33"/>
    <property type="match status" value="1"/>
</dbReference>
<dbReference type="SUPFAM" id="SSF46894">
    <property type="entry name" value="C-terminal effector domain of the bipartite response regulators"/>
    <property type="match status" value="1"/>
</dbReference>
<proteinExistence type="predicted"/>
<accession>A0A518CX52</accession>
<keyword evidence="3" id="KW-0805">Transcription regulation</keyword>
<feature type="DNA-binding region" description="OmpR/PhoB-type" evidence="6">
    <location>
        <begin position="304"/>
        <end position="406"/>
    </location>
</feature>
<evidence type="ECO:0000256" key="2">
    <source>
        <dbReference type="ARBA" id="ARBA00023012"/>
    </source>
</evidence>
<dbReference type="OrthoDB" id="9790442at2"/>
<keyword evidence="1" id="KW-0597">Phosphoprotein</keyword>
<evidence type="ECO:0000256" key="3">
    <source>
        <dbReference type="ARBA" id="ARBA00023015"/>
    </source>
</evidence>
<dbReference type="PROSITE" id="PS51755">
    <property type="entry name" value="OMPR_PHOB"/>
    <property type="match status" value="1"/>
</dbReference>
<feature type="compositionally biased region" description="Polar residues" evidence="7">
    <location>
        <begin position="1"/>
        <end position="11"/>
    </location>
</feature>
<dbReference type="GO" id="GO:0006355">
    <property type="term" value="P:regulation of DNA-templated transcription"/>
    <property type="evidence" value="ECO:0007669"/>
    <property type="project" value="InterPro"/>
</dbReference>
<dbReference type="InterPro" id="IPR039420">
    <property type="entry name" value="WalR-like"/>
</dbReference>
<dbReference type="PANTHER" id="PTHR48111">
    <property type="entry name" value="REGULATOR OF RPOS"/>
    <property type="match status" value="1"/>
</dbReference>
<dbReference type="CDD" id="cd00383">
    <property type="entry name" value="trans_reg_C"/>
    <property type="match status" value="1"/>
</dbReference>
<feature type="compositionally biased region" description="Basic and acidic residues" evidence="7">
    <location>
        <begin position="63"/>
        <end position="75"/>
    </location>
</feature>
<name>A0A518CX52_9BACT</name>
<evidence type="ECO:0000313" key="9">
    <source>
        <dbReference type="EMBL" id="QDU83802.1"/>
    </source>
</evidence>
<feature type="region of interest" description="Disordered" evidence="7">
    <location>
        <begin position="267"/>
        <end position="299"/>
    </location>
</feature>
<dbReference type="Proteomes" id="UP000319342">
    <property type="component" value="Chromosome"/>
</dbReference>
<dbReference type="AlphaFoldDB" id="A0A518CX52"/>
<dbReference type="Gene3D" id="1.10.10.10">
    <property type="entry name" value="Winged helix-like DNA-binding domain superfamily/Winged helix DNA-binding domain"/>
    <property type="match status" value="1"/>
</dbReference>
<gene>
    <name evidence="9" type="primary">baeR</name>
    <name evidence="9" type="ORF">Pla163_09030</name>
</gene>
<dbReference type="GO" id="GO:0000976">
    <property type="term" value="F:transcription cis-regulatory region binding"/>
    <property type="evidence" value="ECO:0007669"/>
    <property type="project" value="TreeGrafter"/>
</dbReference>
<evidence type="ECO:0000256" key="5">
    <source>
        <dbReference type="ARBA" id="ARBA00023163"/>
    </source>
</evidence>
<evidence type="ECO:0000259" key="8">
    <source>
        <dbReference type="PROSITE" id="PS51755"/>
    </source>
</evidence>
<dbReference type="SMART" id="SM00862">
    <property type="entry name" value="Trans_reg_C"/>
    <property type="match status" value="1"/>
</dbReference>
<evidence type="ECO:0000256" key="1">
    <source>
        <dbReference type="ARBA" id="ARBA00022553"/>
    </source>
</evidence>
<dbReference type="InterPro" id="IPR001867">
    <property type="entry name" value="OmpR/PhoB-type_DNA-bd"/>
</dbReference>
<dbReference type="Pfam" id="PF00486">
    <property type="entry name" value="Trans_reg_C"/>
    <property type="match status" value="1"/>
</dbReference>
<keyword evidence="4 6" id="KW-0238">DNA-binding</keyword>
<dbReference type="GO" id="GO:0000156">
    <property type="term" value="F:phosphorelay response regulator activity"/>
    <property type="evidence" value="ECO:0007669"/>
    <property type="project" value="TreeGrafter"/>
</dbReference>
<evidence type="ECO:0000256" key="7">
    <source>
        <dbReference type="SAM" id="MobiDB-lite"/>
    </source>
</evidence>
<dbReference type="EMBL" id="CP036290">
    <property type="protein sequence ID" value="QDU83802.1"/>
    <property type="molecule type" value="Genomic_DNA"/>
</dbReference>
<evidence type="ECO:0000256" key="6">
    <source>
        <dbReference type="PROSITE-ProRule" id="PRU01091"/>
    </source>
</evidence>
<dbReference type="GO" id="GO:0032993">
    <property type="term" value="C:protein-DNA complex"/>
    <property type="evidence" value="ECO:0007669"/>
    <property type="project" value="TreeGrafter"/>
</dbReference>
<keyword evidence="10" id="KW-1185">Reference proteome</keyword>
<keyword evidence="2" id="KW-0902">Two-component regulatory system</keyword>
<dbReference type="InterPro" id="IPR016032">
    <property type="entry name" value="Sig_transdc_resp-reg_C-effctor"/>
</dbReference>
<sequence>MQGPLSRSGSSPEHPLETDEPTRPTTSPTDPFGSAPVVELRSRDARRDPRVAPPPGPSTSSDTARHAGGNERASDVRGGAARDGAARDGAARDGAARDGAARRSEPHGTGAARHAPGGASGARTTADATTPSNERAPLGDGARNERGAQVLVALRDRSRAERLERDLLGLDGCARVRHTDPNRVHERIDGHDHVIVLELDAPGDRSLVEDIAARQADARLVILVERADHGLRATLMDAGADHVLDGGATGAEILASVGTHVRRLNGATRGAARSNGPRATVRGHGGPLPPRESGDGSVQVGTAPERVEVEEGLVVDLGRMQIERGDRCLDLTPLEAGILGHVMHNSDRVVARDEILEVVWGGRESRACARTVDVHVVALRRKLHGGTSGSQRLLRTVRGLGYRWCG</sequence>
<dbReference type="GO" id="GO:0005829">
    <property type="term" value="C:cytosol"/>
    <property type="evidence" value="ECO:0007669"/>
    <property type="project" value="TreeGrafter"/>
</dbReference>